<organism evidence="4 5">
    <name type="scientific">Peronospora effusa</name>
    <dbReference type="NCBI Taxonomy" id="542832"/>
    <lineage>
        <taxon>Eukaryota</taxon>
        <taxon>Sar</taxon>
        <taxon>Stramenopiles</taxon>
        <taxon>Oomycota</taxon>
        <taxon>Peronosporomycetes</taxon>
        <taxon>Peronosporales</taxon>
        <taxon>Peronosporaceae</taxon>
        <taxon>Peronospora</taxon>
    </lineage>
</organism>
<comment type="caution">
    <text evidence="4">The sequence shown here is derived from an EMBL/GenBank/DDBJ whole genome shotgun (WGS) entry which is preliminary data.</text>
</comment>
<sequence>MFVFYYADHESRGKTSIQSLIRHKARIFYELLAPQLSKVSHALRLNFTNSWMHSFMGRHGFSLGGGKGIKRRTQHEEADGKPKLTPETSVISTPDHIKAALAGVPPGKCLLAA</sequence>
<dbReference type="Proteomes" id="UP000286097">
    <property type="component" value="Unassembled WGS sequence"/>
</dbReference>
<evidence type="ECO:0000313" key="4">
    <source>
        <dbReference type="EMBL" id="RQM10658.1"/>
    </source>
</evidence>
<dbReference type="PROSITE" id="PS51253">
    <property type="entry name" value="HTH_CENPB"/>
    <property type="match status" value="1"/>
</dbReference>
<dbReference type="EMBL" id="QKXF01000561">
    <property type="protein sequence ID" value="RQM10658.1"/>
    <property type="molecule type" value="Genomic_DNA"/>
</dbReference>
<reference evidence="4 5" key="1">
    <citation type="submission" date="2018-06" db="EMBL/GenBank/DDBJ databases">
        <title>Comparative genomics of downy mildews reveals potential adaptations to biotrophy.</title>
        <authorList>
            <person name="Fletcher K."/>
            <person name="Klosterman S.J."/>
            <person name="Derevnina L."/>
            <person name="Martin F."/>
            <person name="Koike S."/>
            <person name="Reyes Chin-Wo S."/>
            <person name="Mou B."/>
            <person name="Michelmore R."/>
        </authorList>
    </citation>
    <scope>NUCLEOTIDE SEQUENCE [LARGE SCALE GENOMIC DNA]</scope>
    <source>
        <strain evidence="4 5">R13</strain>
    </source>
</reference>
<name>A0A3R7VZI7_9STRA</name>
<evidence type="ECO:0000313" key="5">
    <source>
        <dbReference type="Proteomes" id="UP000286097"/>
    </source>
</evidence>
<dbReference type="AlphaFoldDB" id="A0A3R7VZI7"/>
<keyword evidence="1" id="KW-0238">DNA-binding</keyword>
<feature type="compositionally biased region" description="Basic and acidic residues" evidence="2">
    <location>
        <begin position="74"/>
        <end position="84"/>
    </location>
</feature>
<dbReference type="InterPro" id="IPR006600">
    <property type="entry name" value="HTH_CenpB_DNA-bd_dom"/>
</dbReference>
<accession>A0A3R7VZI7</accession>
<dbReference type="Gene3D" id="1.10.10.60">
    <property type="entry name" value="Homeodomain-like"/>
    <property type="match status" value="1"/>
</dbReference>
<protein>
    <recommendedName>
        <fullName evidence="3">HTH CENPB-type domain-containing protein</fullName>
    </recommendedName>
</protein>
<proteinExistence type="predicted"/>
<evidence type="ECO:0000256" key="1">
    <source>
        <dbReference type="ARBA" id="ARBA00023125"/>
    </source>
</evidence>
<evidence type="ECO:0000259" key="3">
    <source>
        <dbReference type="PROSITE" id="PS51253"/>
    </source>
</evidence>
<feature type="domain" description="HTH CENPB-type" evidence="3">
    <location>
        <begin position="1"/>
        <end position="65"/>
    </location>
</feature>
<gene>
    <name evidence="4" type="ORF">DD237_008049</name>
</gene>
<dbReference type="VEuPathDB" id="FungiDB:DD237_008049"/>
<evidence type="ECO:0000256" key="2">
    <source>
        <dbReference type="SAM" id="MobiDB-lite"/>
    </source>
</evidence>
<dbReference type="GO" id="GO:0003677">
    <property type="term" value="F:DNA binding"/>
    <property type="evidence" value="ECO:0007669"/>
    <property type="project" value="UniProtKB-KW"/>
</dbReference>
<feature type="region of interest" description="Disordered" evidence="2">
    <location>
        <begin position="66"/>
        <end position="89"/>
    </location>
</feature>